<dbReference type="Pfam" id="PF07683">
    <property type="entry name" value="CobW_C"/>
    <property type="match status" value="1"/>
</dbReference>
<dbReference type="GO" id="GO:0000166">
    <property type="term" value="F:nucleotide binding"/>
    <property type="evidence" value="ECO:0007669"/>
    <property type="project" value="UniProtKB-KW"/>
</dbReference>
<dbReference type="Gene3D" id="3.40.50.300">
    <property type="entry name" value="P-loop containing nucleotide triphosphate hydrolases"/>
    <property type="match status" value="1"/>
</dbReference>
<keyword evidence="9" id="KW-1185">Reference proteome</keyword>
<dbReference type="GO" id="GO:0005737">
    <property type="term" value="C:cytoplasm"/>
    <property type="evidence" value="ECO:0007669"/>
    <property type="project" value="TreeGrafter"/>
</dbReference>
<feature type="domain" description="CobW C-terminal" evidence="7">
    <location>
        <begin position="229"/>
        <end position="313"/>
    </location>
</feature>
<dbReference type="PANTHER" id="PTHR13748:SF62">
    <property type="entry name" value="COBW DOMAIN-CONTAINING PROTEIN"/>
    <property type="match status" value="1"/>
</dbReference>
<name>A0A366IB36_9FIRM</name>
<keyword evidence="3" id="KW-0143">Chaperone</keyword>
<dbReference type="InterPro" id="IPR011629">
    <property type="entry name" value="CobW-like_C"/>
</dbReference>
<dbReference type="OrthoDB" id="9808822at2"/>
<dbReference type="RefSeq" id="WP_113920084.1">
    <property type="nucleotide sequence ID" value="NZ_QNRX01000005.1"/>
</dbReference>
<protein>
    <submittedName>
        <fullName evidence="8">G3E family GTPase</fullName>
    </submittedName>
</protein>
<dbReference type="CDD" id="cd03112">
    <property type="entry name" value="CobW-like"/>
    <property type="match status" value="1"/>
</dbReference>
<feature type="domain" description="CobW/HypB/UreG nucleotide-binding" evidence="6">
    <location>
        <begin position="6"/>
        <end position="179"/>
    </location>
</feature>
<dbReference type="Pfam" id="PF02492">
    <property type="entry name" value="cobW"/>
    <property type="match status" value="1"/>
</dbReference>
<dbReference type="AlphaFoldDB" id="A0A366IB36"/>
<sequence length="315" mass="35510">MTKIDIVSGFLGSGKTTFIKKLLEENIAGEKVVIVENEFGKVGIDGSLLQETGIDIVEINSGCICCTLVGEFSRAIELVIKTYQPDRVIIEPSGVGKLSEVLSSCTEFTSQDQIKLNGIVTIVDVVKYEMNLEYVTEYFEDQIRNANTIFLSRTQKATVEKIRYIVEDIKRINKNANIVTTPWDQLESKGVLALLENKVGSLMEEQEKVCTDPHCNHDHHSHKGNEFFERWEMETSQPYTKGDIEHSLKALSDRDYGIVLRAKGILATVEGDWIQFDFVPGEYEIRDISPDYTGRLCVIGKDLNKGKVERLFACK</sequence>
<comment type="caution">
    <text evidence="8">The sequence shown here is derived from an EMBL/GenBank/DDBJ whole genome shotgun (WGS) entry which is preliminary data.</text>
</comment>
<dbReference type="EMBL" id="QNRX01000005">
    <property type="protein sequence ID" value="RBP66650.1"/>
    <property type="molecule type" value="Genomic_DNA"/>
</dbReference>
<keyword evidence="2" id="KW-0378">Hydrolase</keyword>
<proteinExistence type="inferred from homology"/>
<evidence type="ECO:0000256" key="1">
    <source>
        <dbReference type="ARBA" id="ARBA00022741"/>
    </source>
</evidence>
<dbReference type="SUPFAM" id="SSF90002">
    <property type="entry name" value="Hypothetical protein YjiA, C-terminal domain"/>
    <property type="match status" value="1"/>
</dbReference>
<reference evidence="8 9" key="1">
    <citation type="submission" date="2018-06" db="EMBL/GenBank/DDBJ databases">
        <title>Genomic Encyclopedia of Type Strains, Phase IV (KMG-IV): sequencing the most valuable type-strain genomes for metagenomic binning, comparative biology and taxonomic classification.</title>
        <authorList>
            <person name="Goeker M."/>
        </authorList>
    </citation>
    <scope>NUCLEOTIDE SEQUENCE [LARGE SCALE GENOMIC DNA]</scope>
    <source>
        <strain evidence="8 9">DSM 22112</strain>
    </source>
</reference>
<dbReference type="InterPro" id="IPR051316">
    <property type="entry name" value="Zinc-reg_GTPase_activator"/>
</dbReference>
<dbReference type="Gene3D" id="3.30.1220.10">
    <property type="entry name" value="CobW-like, C-terminal domain"/>
    <property type="match status" value="1"/>
</dbReference>
<evidence type="ECO:0000256" key="4">
    <source>
        <dbReference type="ARBA" id="ARBA00034320"/>
    </source>
</evidence>
<dbReference type="InterPro" id="IPR027417">
    <property type="entry name" value="P-loop_NTPase"/>
</dbReference>
<evidence type="ECO:0000256" key="5">
    <source>
        <dbReference type="ARBA" id="ARBA00049117"/>
    </source>
</evidence>
<dbReference type="InterPro" id="IPR036627">
    <property type="entry name" value="CobW-likC_sf"/>
</dbReference>
<dbReference type="Proteomes" id="UP000253490">
    <property type="component" value="Unassembled WGS sequence"/>
</dbReference>
<evidence type="ECO:0000313" key="8">
    <source>
        <dbReference type="EMBL" id="RBP66650.1"/>
    </source>
</evidence>
<dbReference type="InterPro" id="IPR003495">
    <property type="entry name" value="CobW/HypB/UreG_nucleotide-bd"/>
</dbReference>
<evidence type="ECO:0000256" key="2">
    <source>
        <dbReference type="ARBA" id="ARBA00022801"/>
    </source>
</evidence>
<evidence type="ECO:0000256" key="3">
    <source>
        <dbReference type="ARBA" id="ARBA00023186"/>
    </source>
</evidence>
<evidence type="ECO:0000259" key="6">
    <source>
        <dbReference type="Pfam" id="PF02492"/>
    </source>
</evidence>
<keyword evidence="1" id="KW-0547">Nucleotide-binding</keyword>
<organism evidence="8 9">
    <name type="scientific">Alkalibaculum bacchi</name>
    <dbReference type="NCBI Taxonomy" id="645887"/>
    <lineage>
        <taxon>Bacteria</taxon>
        <taxon>Bacillati</taxon>
        <taxon>Bacillota</taxon>
        <taxon>Clostridia</taxon>
        <taxon>Eubacteriales</taxon>
        <taxon>Eubacteriaceae</taxon>
        <taxon>Alkalibaculum</taxon>
    </lineage>
</organism>
<dbReference type="SUPFAM" id="SSF52540">
    <property type="entry name" value="P-loop containing nucleoside triphosphate hydrolases"/>
    <property type="match status" value="1"/>
</dbReference>
<gene>
    <name evidence="8" type="ORF">DES36_10529</name>
</gene>
<comment type="similarity">
    <text evidence="4">Belongs to the SIMIBI class G3E GTPase family. ZNG1 subfamily.</text>
</comment>
<evidence type="ECO:0000259" key="7">
    <source>
        <dbReference type="Pfam" id="PF07683"/>
    </source>
</evidence>
<dbReference type="PANTHER" id="PTHR13748">
    <property type="entry name" value="COBW-RELATED"/>
    <property type="match status" value="1"/>
</dbReference>
<dbReference type="GO" id="GO:0016787">
    <property type="term" value="F:hydrolase activity"/>
    <property type="evidence" value="ECO:0007669"/>
    <property type="project" value="UniProtKB-KW"/>
</dbReference>
<comment type="catalytic activity">
    <reaction evidence="5">
        <text>GTP + H2O = GDP + phosphate + H(+)</text>
        <dbReference type="Rhea" id="RHEA:19669"/>
        <dbReference type="ChEBI" id="CHEBI:15377"/>
        <dbReference type="ChEBI" id="CHEBI:15378"/>
        <dbReference type="ChEBI" id="CHEBI:37565"/>
        <dbReference type="ChEBI" id="CHEBI:43474"/>
        <dbReference type="ChEBI" id="CHEBI:58189"/>
    </reaction>
    <physiologicalReaction direction="left-to-right" evidence="5">
        <dbReference type="Rhea" id="RHEA:19670"/>
    </physiologicalReaction>
</comment>
<evidence type="ECO:0000313" key="9">
    <source>
        <dbReference type="Proteomes" id="UP000253490"/>
    </source>
</evidence>
<accession>A0A366IB36</accession>